<gene>
    <name evidence="1" type="ORF">ENL71_00770</name>
</gene>
<organism evidence="1">
    <name type="scientific">Caldicellulosiruptor owensensis</name>
    <dbReference type="NCBI Taxonomy" id="55205"/>
    <lineage>
        <taxon>Bacteria</taxon>
        <taxon>Bacillati</taxon>
        <taxon>Bacillota</taxon>
        <taxon>Bacillota incertae sedis</taxon>
        <taxon>Caldicellulosiruptorales</taxon>
        <taxon>Caldicellulosiruptoraceae</taxon>
        <taxon>Caldicellulosiruptor</taxon>
    </lineage>
</organism>
<evidence type="ECO:0000313" key="1">
    <source>
        <dbReference type="EMBL" id="HHS01074.1"/>
    </source>
</evidence>
<proteinExistence type="predicted"/>
<dbReference type="InterPro" id="IPR025639">
    <property type="entry name" value="DruA"/>
</dbReference>
<name>A0A7C5Z546_9FIRM</name>
<dbReference type="EMBL" id="DRUZ01000010">
    <property type="protein sequence ID" value="HHS01074.1"/>
    <property type="molecule type" value="Genomic_DNA"/>
</dbReference>
<reference evidence="1" key="1">
    <citation type="journal article" date="2020" name="mSystems">
        <title>Genome- and Community-Level Interaction Insights into Carbon Utilization and Element Cycling Functions of Hydrothermarchaeota in Hydrothermal Sediment.</title>
        <authorList>
            <person name="Zhou Z."/>
            <person name="Liu Y."/>
            <person name="Xu W."/>
            <person name="Pan J."/>
            <person name="Luo Z.H."/>
            <person name="Li M."/>
        </authorList>
    </citation>
    <scope>NUCLEOTIDE SEQUENCE [LARGE SCALE GENOMIC DNA]</scope>
    <source>
        <strain evidence="1">SpSt-102</strain>
    </source>
</reference>
<comment type="caution">
    <text evidence="1">The sequence shown here is derived from an EMBL/GenBank/DDBJ whole genome shotgun (WGS) entry which is preliminary data.</text>
</comment>
<accession>A0A7C5Z546</accession>
<protein>
    <submittedName>
        <fullName evidence="1">DUF4338 domain-containing protein</fullName>
    </submittedName>
</protein>
<dbReference type="AlphaFoldDB" id="A0A7C5Z546"/>
<dbReference type="Pfam" id="PF14236">
    <property type="entry name" value="DruA"/>
    <property type="match status" value="1"/>
</dbReference>
<sequence length="381" mass="44441">MSVATYQLCFDEYVETLKQEIIQEVEKFQNIEINNKESMRQLHELARSDEIRKHAKFLETEGYRIIHRFFADGREVEPEKIDPVLIPVENDAQNSIFKTARFTWSLPYSEGYGRRLKFLIFDRYNGKLIGILGLQSPVIGLKARDEYLGVNRENKMEIINKTMDIYTLGAVPPYNFLLGGKLVVLSAVSNEVRETYRKRHEGKTTEIEKNTIDGHLIMLTTTSAYGKSSIYNRVKYGGRLICQPVGYTKGQGALVLTSRFCELAREYLQSKGIVVRSGYDNGPNYKFRLAKVLAKQLKLEGIDTELVTHGVEREVYVFPLIKNLHEYVRAPDTTEPEYFDYPFSDLADYWKERYCLPRSKRNMEWQTWCKEQVWQDIARFL</sequence>